<feature type="region of interest" description="Disordered" evidence="1">
    <location>
        <begin position="539"/>
        <end position="716"/>
    </location>
</feature>
<reference evidence="2" key="1">
    <citation type="submission" date="2023-10" db="EMBL/GenBank/DDBJ databases">
        <authorList>
            <person name="Chen Y."/>
            <person name="Shah S."/>
            <person name="Dougan E. K."/>
            <person name="Thang M."/>
            <person name="Chan C."/>
        </authorList>
    </citation>
    <scope>NUCLEOTIDE SEQUENCE [LARGE SCALE GENOMIC DNA]</scope>
</reference>
<evidence type="ECO:0008006" key="4">
    <source>
        <dbReference type="Google" id="ProtNLM"/>
    </source>
</evidence>
<feature type="region of interest" description="Disordered" evidence="1">
    <location>
        <begin position="258"/>
        <end position="323"/>
    </location>
</feature>
<feature type="compositionally biased region" description="Pro residues" evidence="1">
    <location>
        <begin position="559"/>
        <end position="573"/>
    </location>
</feature>
<feature type="compositionally biased region" description="Polar residues" evidence="1">
    <location>
        <begin position="633"/>
        <end position="665"/>
    </location>
</feature>
<evidence type="ECO:0000256" key="1">
    <source>
        <dbReference type="SAM" id="MobiDB-lite"/>
    </source>
</evidence>
<dbReference type="PANTHER" id="PTHR48148">
    <property type="entry name" value="KERATINOCYTE PROLINE-RICH PROTEIN"/>
    <property type="match status" value="1"/>
</dbReference>
<keyword evidence="3" id="KW-1185">Reference proteome</keyword>
<gene>
    <name evidence="2" type="ORF">PCOR1329_LOCUS82352</name>
</gene>
<feature type="compositionally biased region" description="Polar residues" evidence="1">
    <location>
        <begin position="679"/>
        <end position="716"/>
    </location>
</feature>
<feature type="compositionally biased region" description="Pro residues" evidence="1">
    <location>
        <begin position="268"/>
        <end position="282"/>
    </location>
</feature>
<dbReference type="Proteomes" id="UP001189429">
    <property type="component" value="Unassembled WGS sequence"/>
</dbReference>
<accession>A0ABN9Y736</accession>
<feature type="compositionally biased region" description="Polar residues" evidence="1">
    <location>
        <begin position="603"/>
        <end position="624"/>
    </location>
</feature>
<dbReference type="SUPFAM" id="SSF49785">
    <property type="entry name" value="Galactose-binding domain-like"/>
    <property type="match status" value="1"/>
</dbReference>
<feature type="compositionally biased region" description="Pro residues" evidence="1">
    <location>
        <begin position="289"/>
        <end position="319"/>
    </location>
</feature>
<name>A0ABN9Y736_9DINO</name>
<proteinExistence type="predicted"/>
<dbReference type="Gene3D" id="2.60.120.260">
    <property type="entry name" value="Galactose-binding domain-like"/>
    <property type="match status" value="1"/>
</dbReference>
<evidence type="ECO:0000313" key="3">
    <source>
        <dbReference type="Proteomes" id="UP001189429"/>
    </source>
</evidence>
<dbReference type="PRINTS" id="PR01217">
    <property type="entry name" value="PRICHEXTENSN"/>
</dbReference>
<dbReference type="InterPro" id="IPR008979">
    <property type="entry name" value="Galactose-bd-like_sf"/>
</dbReference>
<evidence type="ECO:0000313" key="2">
    <source>
        <dbReference type="EMBL" id="CAK0907283.1"/>
    </source>
</evidence>
<dbReference type="EMBL" id="CAUYUJ010021836">
    <property type="protein sequence ID" value="CAK0907283.1"/>
    <property type="molecule type" value="Genomic_DNA"/>
</dbReference>
<comment type="caution">
    <text evidence="2">The sequence shown here is derived from an EMBL/GenBank/DDBJ whole genome shotgun (WGS) entry which is preliminary data.</text>
</comment>
<protein>
    <recommendedName>
        <fullName evidence="4">Subtilisin</fullName>
    </recommendedName>
</protein>
<organism evidence="2 3">
    <name type="scientific">Prorocentrum cordatum</name>
    <dbReference type="NCBI Taxonomy" id="2364126"/>
    <lineage>
        <taxon>Eukaryota</taxon>
        <taxon>Sar</taxon>
        <taxon>Alveolata</taxon>
        <taxon>Dinophyceae</taxon>
        <taxon>Prorocentrales</taxon>
        <taxon>Prorocentraceae</taxon>
        <taxon>Prorocentrum</taxon>
    </lineage>
</organism>
<sequence>MGARIIPCRGHSWEATTVGLGQLWIARQVSRFLRMASQSTSLWVEHRARLQHLHYFRRRVQLPRLHHQRRARLRYLHHFQRRVQLWRLHHQRRAQLQRLHHFQRRVPLWRLHHQCRARLQHRHHLDPPICITASTCIQTLSTRIGASMSSSSTDLMAVSSPSNPAEAVRKRSTVQASEQVKHSVSRATIVREWTILRDGFNTGSPTTTSVSAYEVESVSNYGGAYNPVSWTFLGSDNGWAWTTLDSQTGQSFYEDGESKHFVVGGTPSPTPVPSLLPTPSPTPATSSPTPSPTPAPSPFPTFAPIPEPTPAPTPGPPSMTAPVSTILTSPVAAGETELPVESTVGFGVGNIISIQGGGNIETGIIASIGSIVLTIGLAHSYPANSTVSSALETSSPMLSPTPAPSPSGFSYLVALGSFPDLYYRFDVHSNSFNSYWCIDELKFYGPDGGLIPVEPSRGGAQTQYSASFGAGKAFGEPGYYCSRVDNPTGWIQYRFATTTSVSAYEVESVSNYGGAYNPVSWTFLGSDNGWAWTTLDSQTGQSFSEDGESKNFVVGATPSPTPAPSPLPTPSPTPATSSPTPSPTPAPSPLPTPSPNLATSSPINTEPDSSTFTTSNAESNSRDFITNAEPDSGTFTTSNAESNSGDFITNTEPDSSTFTTSNAESNSRDFIANAEPDSGTFTTSNAESNSITNAERDSGTSSNACANSFDVTSSSR</sequence>
<dbReference type="PANTHER" id="PTHR48148:SF2">
    <property type="entry name" value="PA14 DOMAIN-CONTAINING PROTEIN"/>
    <property type="match status" value="1"/>
</dbReference>
<feature type="compositionally biased region" description="Pro residues" evidence="1">
    <location>
        <begin position="580"/>
        <end position="594"/>
    </location>
</feature>